<reference evidence="3" key="1">
    <citation type="journal article" date="2023" name="Mol. Phylogenet. Evol.">
        <title>Genome-scale phylogeny and comparative genomics of the fungal order Sordariales.</title>
        <authorList>
            <person name="Hensen N."/>
            <person name="Bonometti L."/>
            <person name="Westerberg I."/>
            <person name="Brannstrom I.O."/>
            <person name="Guillou S."/>
            <person name="Cros-Aarteil S."/>
            <person name="Calhoun S."/>
            <person name="Haridas S."/>
            <person name="Kuo A."/>
            <person name="Mondo S."/>
            <person name="Pangilinan J."/>
            <person name="Riley R."/>
            <person name="LaButti K."/>
            <person name="Andreopoulos B."/>
            <person name="Lipzen A."/>
            <person name="Chen C."/>
            <person name="Yan M."/>
            <person name="Daum C."/>
            <person name="Ng V."/>
            <person name="Clum A."/>
            <person name="Steindorff A."/>
            <person name="Ohm R.A."/>
            <person name="Martin F."/>
            <person name="Silar P."/>
            <person name="Natvig D.O."/>
            <person name="Lalanne C."/>
            <person name="Gautier V."/>
            <person name="Ament-Velasquez S.L."/>
            <person name="Kruys A."/>
            <person name="Hutchinson M.I."/>
            <person name="Powell A.J."/>
            <person name="Barry K."/>
            <person name="Miller A.N."/>
            <person name="Grigoriev I.V."/>
            <person name="Debuchy R."/>
            <person name="Gladieux P."/>
            <person name="Hiltunen Thoren M."/>
            <person name="Johannesson H."/>
        </authorList>
    </citation>
    <scope>NUCLEOTIDE SEQUENCE</scope>
    <source>
        <strain evidence="3">CBS 955.72</strain>
    </source>
</reference>
<feature type="compositionally biased region" description="Low complexity" evidence="1">
    <location>
        <begin position="399"/>
        <end position="423"/>
    </location>
</feature>
<evidence type="ECO:0008006" key="5">
    <source>
        <dbReference type="Google" id="ProtNLM"/>
    </source>
</evidence>
<feature type="region of interest" description="Disordered" evidence="1">
    <location>
        <begin position="399"/>
        <end position="424"/>
    </location>
</feature>
<comment type="caution">
    <text evidence="3">The sequence shown here is derived from an EMBL/GenBank/DDBJ whole genome shotgun (WGS) entry which is preliminary data.</text>
</comment>
<dbReference type="Proteomes" id="UP001275084">
    <property type="component" value="Unassembled WGS sequence"/>
</dbReference>
<organism evidence="3 4">
    <name type="scientific">Lasiosphaeria hispida</name>
    <dbReference type="NCBI Taxonomy" id="260671"/>
    <lineage>
        <taxon>Eukaryota</taxon>
        <taxon>Fungi</taxon>
        <taxon>Dikarya</taxon>
        <taxon>Ascomycota</taxon>
        <taxon>Pezizomycotina</taxon>
        <taxon>Sordariomycetes</taxon>
        <taxon>Sordariomycetidae</taxon>
        <taxon>Sordariales</taxon>
        <taxon>Lasiosphaeriaceae</taxon>
        <taxon>Lasiosphaeria</taxon>
    </lineage>
</organism>
<keyword evidence="2" id="KW-0732">Signal</keyword>
<evidence type="ECO:0000256" key="2">
    <source>
        <dbReference type="SAM" id="SignalP"/>
    </source>
</evidence>
<feature type="chain" id="PRO_5042615110" description="GPI anchored protein" evidence="2">
    <location>
        <begin position="26"/>
        <end position="518"/>
    </location>
</feature>
<accession>A0AAJ0HX43</accession>
<evidence type="ECO:0000313" key="3">
    <source>
        <dbReference type="EMBL" id="KAK3364505.1"/>
    </source>
</evidence>
<evidence type="ECO:0000256" key="1">
    <source>
        <dbReference type="SAM" id="MobiDB-lite"/>
    </source>
</evidence>
<keyword evidence="4" id="KW-1185">Reference proteome</keyword>
<gene>
    <name evidence="3" type="ORF">B0T25DRAFT_576752</name>
</gene>
<sequence length="518" mass="51946">MLANVSVISLLAALGACARLPPSDALQLPSHSPNLSHAVQRRSESSEVFDIAFQAQDESIFSGSWTVEPPVAIPVAPSVDVKPEDTVSVSLNCNDCRTYGNISADINSDDGLGVMLTFDGVGAYMDFGVSASNTLTVAFRLGKFLDPELNLISGGFEANIGLGLSIVLSLTTAVDFTGGFQLCIPDGAQLAFEIDIDVDPTTGLLVASADIKTLPDITFSALPVAISSTAANVTAALVLRTEASISADVGLVKGNVGAGASLTLVEVNFGEVRNTAPGTCRRALFIDVESNAGAFAQASLTLLDDELLDVGPSVSTVFATAGTTTCLGTNIPTPKPAPTTTAAATGCLTTVTRTDTLTSCRVPAINCPPSLTQLIVVTGIETVAATNCPATATIKARQPSTTACPSSSSSSATPSPTSHAPATCLAGGTPLTPLAAPIVASLPPEYSTVSGAANATITGIVERVPAASGTVGLTGTGTGTPGAAATYTYVTAGAAEGRRGVGMGLAGVVLAVFLVGGL</sequence>
<dbReference type="EMBL" id="JAUIQD010000001">
    <property type="protein sequence ID" value="KAK3364505.1"/>
    <property type="molecule type" value="Genomic_DNA"/>
</dbReference>
<reference evidence="3" key="2">
    <citation type="submission" date="2023-06" db="EMBL/GenBank/DDBJ databases">
        <authorList>
            <consortium name="Lawrence Berkeley National Laboratory"/>
            <person name="Haridas S."/>
            <person name="Hensen N."/>
            <person name="Bonometti L."/>
            <person name="Westerberg I."/>
            <person name="Brannstrom I.O."/>
            <person name="Guillou S."/>
            <person name="Cros-Aarteil S."/>
            <person name="Calhoun S."/>
            <person name="Kuo A."/>
            <person name="Mondo S."/>
            <person name="Pangilinan J."/>
            <person name="Riley R."/>
            <person name="Labutti K."/>
            <person name="Andreopoulos B."/>
            <person name="Lipzen A."/>
            <person name="Chen C."/>
            <person name="Yanf M."/>
            <person name="Daum C."/>
            <person name="Ng V."/>
            <person name="Clum A."/>
            <person name="Steindorff A."/>
            <person name="Ohm R."/>
            <person name="Martin F."/>
            <person name="Silar P."/>
            <person name="Natvig D."/>
            <person name="Lalanne C."/>
            <person name="Gautier V."/>
            <person name="Ament-Velasquez S.L."/>
            <person name="Kruys A."/>
            <person name="Hutchinson M.I."/>
            <person name="Powell A.J."/>
            <person name="Barry K."/>
            <person name="Miller A.N."/>
            <person name="Grigoriev I.V."/>
            <person name="Debuchy R."/>
            <person name="Gladieux P."/>
            <person name="Thoren M.H."/>
            <person name="Johannesson H."/>
        </authorList>
    </citation>
    <scope>NUCLEOTIDE SEQUENCE</scope>
    <source>
        <strain evidence="3">CBS 955.72</strain>
    </source>
</reference>
<name>A0AAJ0HX43_9PEZI</name>
<proteinExistence type="predicted"/>
<evidence type="ECO:0000313" key="4">
    <source>
        <dbReference type="Proteomes" id="UP001275084"/>
    </source>
</evidence>
<protein>
    <recommendedName>
        <fullName evidence="5">GPI anchored protein</fullName>
    </recommendedName>
</protein>
<feature type="signal peptide" evidence="2">
    <location>
        <begin position="1"/>
        <end position="25"/>
    </location>
</feature>
<dbReference type="AlphaFoldDB" id="A0AAJ0HX43"/>